<dbReference type="CDD" id="cd05013">
    <property type="entry name" value="SIS_RpiR"/>
    <property type="match status" value="1"/>
</dbReference>
<gene>
    <name evidence="6" type="primary">glvR</name>
    <name evidence="6" type="ORF">PMF13cell1_01800</name>
</gene>
<evidence type="ECO:0000256" key="3">
    <source>
        <dbReference type="ARBA" id="ARBA00023163"/>
    </source>
</evidence>
<evidence type="ECO:0000259" key="5">
    <source>
        <dbReference type="PROSITE" id="PS51464"/>
    </source>
</evidence>
<evidence type="ECO:0000313" key="6">
    <source>
        <dbReference type="EMBL" id="QBE96256.1"/>
    </source>
</evidence>
<dbReference type="EMBL" id="CP035945">
    <property type="protein sequence ID" value="QBE96256.1"/>
    <property type="molecule type" value="Genomic_DNA"/>
</dbReference>
<dbReference type="GO" id="GO:0097367">
    <property type="term" value="F:carbohydrate derivative binding"/>
    <property type="evidence" value="ECO:0007669"/>
    <property type="project" value="InterPro"/>
</dbReference>
<dbReference type="InterPro" id="IPR035472">
    <property type="entry name" value="RpiR-like_SIS"/>
</dbReference>
<dbReference type="PANTHER" id="PTHR30514:SF1">
    <property type="entry name" value="HTH-TYPE TRANSCRIPTIONAL REGULATOR HEXR-RELATED"/>
    <property type="match status" value="1"/>
</dbReference>
<evidence type="ECO:0000256" key="2">
    <source>
        <dbReference type="ARBA" id="ARBA00023125"/>
    </source>
</evidence>
<dbReference type="InterPro" id="IPR001347">
    <property type="entry name" value="SIS_dom"/>
</dbReference>
<dbReference type="Gene3D" id="1.10.10.10">
    <property type="entry name" value="Winged helix-like DNA-binding domain superfamily/Winged helix DNA-binding domain"/>
    <property type="match status" value="1"/>
</dbReference>
<protein>
    <submittedName>
        <fullName evidence="6">HTH-type transcriptional regulator GlvR</fullName>
    </submittedName>
</protein>
<organism evidence="6 7">
    <name type="scientific">Blautia producta</name>
    <dbReference type="NCBI Taxonomy" id="33035"/>
    <lineage>
        <taxon>Bacteria</taxon>
        <taxon>Bacillati</taxon>
        <taxon>Bacillota</taxon>
        <taxon>Clostridia</taxon>
        <taxon>Lachnospirales</taxon>
        <taxon>Lachnospiraceae</taxon>
        <taxon>Blautia</taxon>
    </lineage>
</organism>
<dbReference type="Pfam" id="PF01418">
    <property type="entry name" value="HTH_6"/>
    <property type="match status" value="1"/>
</dbReference>
<evidence type="ECO:0000313" key="7">
    <source>
        <dbReference type="Proteomes" id="UP000289794"/>
    </source>
</evidence>
<dbReference type="InterPro" id="IPR047640">
    <property type="entry name" value="RpiR-like"/>
</dbReference>
<feature type="domain" description="HTH rpiR-type" evidence="4">
    <location>
        <begin position="1"/>
        <end position="73"/>
    </location>
</feature>
<dbReference type="Pfam" id="PF01380">
    <property type="entry name" value="SIS"/>
    <property type="match status" value="1"/>
</dbReference>
<dbReference type="InterPro" id="IPR046348">
    <property type="entry name" value="SIS_dom_sf"/>
</dbReference>
<proteinExistence type="predicted"/>
<dbReference type="SUPFAM" id="SSF53697">
    <property type="entry name" value="SIS domain"/>
    <property type="match status" value="1"/>
</dbReference>
<evidence type="ECO:0000256" key="1">
    <source>
        <dbReference type="ARBA" id="ARBA00023015"/>
    </source>
</evidence>
<name>A0A4P6LVZ9_9FIRM</name>
<dbReference type="GO" id="GO:0003700">
    <property type="term" value="F:DNA-binding transcription factor activity"/>
    <property type="evidence" value="ECO:0007669"/>
    <property type="project" value="InterPro"/>
</dbReference>
<feature type="domain" description="SIS" evidence="5">
    <location>
        <begin position="104"/>
        <end position="237"/>
    </location>
</feature>
<dbReference type="KEGG" id="bpro:PMF13cell1_01800"/>
<dbReference type="Gene3D" id="3.40.50.10490">
    <property type="entry name" value="Glucose-6-phosphate isomerase like protein, domain 1"/>
    <property type="match status" value="1"/>
</dbReference>
<dbReference type="GO" id="GO:0003677">
    <property type="term" value="F:DNA binding"/>
    <property type="evidence" value="ECO:0007669"/>
    <property type="project" value="UniProtKB-KW"/>
</dbReference>
<dbReference type="SUPFAM" id="SSF46689">
    <property type="entry name" value="Homeodomain-like"/>
    <property type="match status" value="1"/>
</dbReference>
<dbReference type="InterPro" id="IPR000281">
    <property type="entry name" value="HTH_RpiR"/>
</dbReference>
<keyword evidence="1" id="KW-0805">Transcription regulation</keyword>
<reference evidence="6 7" key="1">
    <citation type="submission" date="2019-01" db="EMBL/GenBank/DDBJ databases">
        <title>PMF-metabolizing Aryl O-demethylase.</title>
        <authorList>
            <person name="Kim M."/>
        </authorList>
    </citation>
    <scope>NUCLEOTIDE SEQUENCE [LARGE SCALE GENOMIC DNA]</scope>
    <source>
        <strain evidence="6 7">PMF1</strain>
    </source>
</reference>
<accession>A0A4P6LVZ9</accession>
<dbReference type="GO" id="GO:1901135">
    <property type="term" value="P:carbohydrate derivative metabolic process"/>
    <property type="evidence" value="ECO:0007669"/>
    <property type="project" value="InterPro"/>
</dbReference>
<dbReference type="PANTHER" id="PTHR30514">
    <property type="entry name" value="GLUCOKINASE"/>
    <property type="match status" value="1"/>
</dbReference>
<dbReference type="AlphaFoldDB" id="A0A4P6LVZ9"/>
<keyword evidence="2" id="KW-0238">DNA-binding</keyword>
<sequence length="237" mass="27024">MFSYEDIQKYNETDMHIYKYILSNLDKIQYMTIRELAGETHVSSATLLRFFSKNKFEGYSDFKNALKTETNVLKKHTPMADSQELSFFFCRVNSSAFEKKLEIAVELLNTADYVIFVGMGSSGSLARYGARYFSNLGKFSVSLEDTYYPVETFTCSFAAVIVLSESGETKEIIELVQKFRQKECLILSVTNLPGSTLEKMSDWNFCCNMKSKRIHGGYNAATQVPVLFVMEALAQRL</sequence>
<dbReference type="PROSITE" id="PS51464">
    <property type="entry name" value="SIS"/>
    <property type="match status" value="1"/>
</dbReference>
<keyword evidence="3" id="KW-0804">Transcription</keyword>
<dbReference type="InterPro" id="IPR009057">
    <property type="entry name" value="Homeodomain-like_sf"/>
</dbReference>
<dbReference type="InterPro" id="IPR036388">
    <property type="entry name" value="WH-like_DNA-bd_sf"/>
</dbReference>
<dbReference type="Proteomes" id="UP000289794">
    <property type="component" value="Chromosome"/>
</dbReference>
<evidence type="ECO:0000259" key="4">
    <source>
        <dbReference type="PROSITE" id="PS51071"/>
    </source>
</evidence>
<dbReference type="RefSeq" id="WP_130180516.1">
    <property type="nucleotide sequence ID" value="NZ_CP035945.1"/>
</dbReference>
<dbReference type="PROSITE" id="PS51071">
    <property type="entry name" value="HTH_RPIR"/>
    <property type="match status" value="1"/>
</dbReference>